<dbReference type="PANTHER" id="PTHR37534">
    <property type="entry name" value="TRANSCRIPTIONAL ACTIVATOR PROTEIN UGA3"/>
    <property type="match status" value="1"/>
</dbReference>
<gene>
    <name evidence="4" type="ORF">BDV23DRAFT_19727</name>
</gene>
<evidence type="ECO:0000256" key="3">
    <source>
        <dbReference type="SAM" id="MobiDB-lite"/>
    </source>
</evidence>
<accession>A0A5N7BUX2</accession>
<dbReference type="InterPro" id="IPR021858">
    <property type="entry name" value="Fun_TF"/>
</dbReference>
<sequence>MHRVSNTYVMPEMQLSWQPGFTLLRKPAKKPAPRRNRQQRFEFVVEHPQRAYRARRSPSVATFTHSGSLSNSLREHSIIVDTHRHFQGEAVEENEAPIDPPLGTLNVKPPIRGEGSPDLGTIDVTSDPRLNSCNSEDQSPSSRPPKLTIGERNVTGPGPNAAAVSALTNIPSSLFTSVPPAIEYSSLTQRFKPILDRYNREFCMIPLTFQLRINPFRYRTDLDPEPTFLVHAVMALAGHHVSSTSSLSHRHAALQLLRQSLNAFSDPETMYSVLDTIIILFSLDETQSILGNWSTHLMGAYNLLEACGGIKTLAMSSRVEAQIGILTWWDAITSLLSREDCVFPYAYFDAILSNQYRREWDFFGLCGCPTSLVKIVMQVARLSAERQKLSLTPDFIFDNTAVSEIEQSLERWRHIPAMTAFRDEDCMHQDQDVMHCSEAWRNGLLLYIFRIFQWEPGSSIPTRILYRARTIVDHVVSCRDVNIMSRQALLPLFFAGCELRDRSTKTEIVKLCSIWDERTRYHMFRSAIPLLEEVWSEQETKGFENVWWGQVVDKQHTSKAHPLKMRLCFG</sequence>
<reference evidence="4" key="1">
    <citation type="submission" date="2019-04" db="EMBL/GenBank/DDBJ databases">
        <title>Friends and foes A comparative genomics studyof 23 Aspergillus species from section Flavi.</title>
        <authorList>
            <consortium name="DOE Joint Genome Institute"/>
            <person name="Kjaerbolling I."/>
            <person name="Vesth T."/>
            <person name="Frisvad J.C."/>
            <person name="Nybo J.L."/>
            <person name="Theobald S."/>
            <person name="Kildgaard S."/>
            <person name="Isbrandt T."/>
            <person name="Kuo A."/>
            <person name="Sato A."/>
            <person name="Lyhne E.K."/>
            <person name="Kogle M.E."/>
            <person name="Wiebenga A."/>
            <person name="Kun R.S."/>
            <person name="Lubbers R.J."/>
            <person name="Makela M.R."/>
            <person name="Barry K."/>
            <person name="Chovatia M."/>
            <person name="Clum A."/>
            <person name="Daum C."/>
            <person name="Haridas S."/>
            <person name="He G."/>
            <person name="LaButti K."/>
            <person name="Lipzen A."/>
            <person name="Mondo S."/>
            <person name="Riley R."/>
            <person name="Salamov A."/>
            <person name="Simmons B.A."/>
            <person name="Magnuson J.K."/>
            <person name="Henrissat B."/>
            <person name="Mortensen U.H."/>
            <person name="Larsen T.O."/>
            <person name="Devries R.P."/>
            <person name="Grigoriev I.V."/>
            <person name="Machida M."/>
            <person name="Baker S.E."/>
            <person name="Andersen M.R."/>
        </authorList>
    </citation>
    <scope>NUCLEOTIDE SEQUENCE [LARGE SCALE GENOMIC DNA]</scope>
    <source>
        <strain evidence="4">IBT 14317</strain>
    </source>
</reference>
<name>A0A5N7BUX2_PETAA</name>
<dbReference type="AlphaFoldDB" id="A0A5N7BUX2"/>
<dbReference type="PANTHER" id="PTHR37534:SF46">
    <property type="entry name" value="ZN(II)2CYS6 TRANSCRIPTION FACTOR (EUROFUNG)"/>
    <property type="match status" value="1"/>
</dbReference>
<evidence type="ECO:0000256" key="2">
    <source>
        <dbReference type="ARBA" id="ARBA00023242"/>
    </source>
</evidence>
<evidence type="ECO:0000256" key="1">
    <source>
        <dbReference type="ARBA" id="ARBA00004123"/>
    </source>
</evidence>
<proteinExistence type="predicted"/>
<dbReference type="EMBL" id="ML735338">
    <property type="protein sequence ID" value="KAE8385307.1"/>
    <property type="molecule type" value="Genomic_DNA"/>
</dbReference>
<organism evidence="4">
    <name type="scientific">Petromyces alliaceus</name>
    <name type="common">Aspergillus alliaceus</name>
    <dbReference type="NCBI Taxonomy" id="209559"/>
    <lineage>
        <taxon>Eukaryota</taxon>
        <taxon>Fungi</taxon>
        <taxon>Dikarya</taxon>
        <taxon>Ascomycota</taxon>
        <taxon>Pezizomycotina</taxon>
        <taxon>Eurotiomycetes</taxon>
        <taxon>Eurotiomycetidae</taxon>
        <taxon>Eurotiales</taxon>
        <taxon>Aspergillaceae</taxon>
        <taxon>Aspergillus</taxon>
        <taxon>Aspergillus subgen. Circumdati</taxon>
    </lineage>
</organism>
<dbReference type="GO" id="GO:0005634">
    <property type="term" value="C:nucleus"/>
    <property type="evidence" value="ECO:0007669"/>
    <property type="project" value="UniProtKB-SubCell"/>
</dbReference>
<evidence type="ECO:0000313" key="4">
    <source>
        <dbReference type="EMBL" id="KAE8385307.1"/>
    </source>
</evidence>
<protein>
    <submittedName>
        <fullName evidence="4">Fungal-specific transcription factor domain-containing protein</fullName>
    </submittedName>
</protein>
<dbReference type="Proteomes" id="UP000326877">
    <property type="component" value="Unassembled WGS sequence"/>
</dbReference>
<comment type="subcellular location">
    <subcellularLocation>
        <location evidence="1">Nucleus</location>
    </subcellularLocation>
</comment>
<feature type="region of interest" description="Disordered" evidence="3">
    <location>
        <begin position="92"/>
        <end position="157"/>
    </location>
</feature>
<dbReference type="OrthoDB" id="2015447at2759"/>
<keyword evidence="2" id="KW-0539">Nucleus</keyword>
<dbReference type="Pfam" id="PF11951">
    <property type="entry name" value="Fungal_trans_2"/>
    <property type="match status" value="1"/>
</dbReference>
<dbReference type="CDD" id="cd12148">
    <property type="entry name" value="fungal_TF_MHR"/>
    <property type="match status" value="1"/>
</dbReference>
<feature type="compositionally biased region" description="Polar residues" evidence="3">
    <location>
        <begin position="128"/>
        <end position="141"/>
    </location>
</feature>